<dbReference type="SMART" id="SM00267">
    <property type="entry name" value="GGDEF"/>
    <property type="match status" value="1"/>
</dbReference>
<proteinExistence type="predicted"/>
<dbReference type="PROSITE" id="PS50110">
    <property type="entry name" value="RESPONSE_REGULATORY"/>
    <property type="match status" value="1"/>
</dbReference>
<dbReference type="InterPro" id="IPR000160">
    <property type="entry name" value="GGDEF_dom"/>
</dbReference>
<dbReference type="Pfam" id="PF00072">
    <property type="entry name" value="Response_reg"/>
    <property type="match status" value="1"/>
</dbReference>
<evidence type="ECO:0000256" key="1">
    <source>
        <dbReference type="ARBA" id="ARBA00012528"/>
    </source>
</evidence>
<dbReference type="PROSITE" id="PS50887">
    <property type="entry name" value="GGDEF"/>
    <property type="match status" value="1"/>
</dbReference>
<evidence type="ECO:0000259" key="5">
    <source>
        <dbReference type="PROSITE" id="PS50887"/>
    </source>
</evidence>
<keyword evidence="3" id="KW-0597">Phosphoprotein</keyword>
<evidence type="ECO:0000259" key="4">
    <source>
        <dbReference type="PROSITE" id="PS50110"/>
    </source>
</evidence>
<accession>A0ABM7PBG9</accession>
<dbReference type="PANTHER" id="PTHR45138">
    <property type="entry name" value="REGULATORY COMPONENTS OF SENSORY TRANSDUCTION SYSTEM"/>
    <property type="match status" value="1"/>
</dbReference>
<organism evidence="6 7">
    <name type="scientific">Desulfoluna limicola</name>
    <dbReference type="NCBI Taxonomy" id="2810562"/>
    <lineage>
        <taxon>Bacteria</taxon>
        <taxon>Pseudomonadati</taxon>
        <taxon>Thermodesulfobacteriota</taxon>
        <taxon>Desulfobacteria</taxon>
        <taxon>Desulfobacterales</taxon>
        <taxon>Desulfolunaceae</taxon>
        <taxon>Desulfoluna</taxon>
    </lineage>
</organism>
<evidence type="ECO:0000313" key="6">
    <source>
        <dbReference type="EMBL" id="BCS94995.1"/>
    </source>
</evidence>
<dbReference type="SMART" id="SM00448">
    <property type="entry name" value="REC"/>
    <property type="match status" value="1"/>
</dbReference>
<gene>
    <name evidence="6" type="ORF">DSLASN_06270</name>
</gene>
<evidence type="ECO:0000256" key="2">
    <source>
        <dbReference type="ARBA" id="ARBA00034247"/>
    </source>
</evidence>
<dbReference type="PANTHER" id="PTHR45138:SF9">
    <property type="entry name" value="DIGUANYLATE CYCLASE DGCM-RELATED"/>
    <property type="match status" value="1"/>
</dbReference>
<evidence type="ECO:0000313" key="7">
    <source>
        <dbReference type="Proteomes" id="UP001320148"/>
    </source>
</evidence>
<dbReference type="EC" id="2.7.7.65" evidence="1"/>
<protein>
    <recommendedName>
        <fullName evidence="1">diguanylate cyclase</fullName>
        <ecNumber evidence="1">2.7.7.65</ecNumber>
    </recommendedName>
</protein>
<dbReference type="SUPFAM" id="SSF55073">
    <property type="entry name" value="Nucleotide cyclase"/>
    <property type="match status" value="1"/>
</dbReference>
<feature type="modified residue" description="4-aspartylphosphate" evidence="3">
    <location>
        <position position="54"/>
    </location>
</feature>
<feature type="domain" description="Response regulatory" evidence="4">
    <location>
        <begin position="6"/>
        <end position="121"/>
    </location>
</feature>
<feature type="domain" description="GGDEF" evidence="5">
    <location>
        <begin position="164"/>
        <end position="301"/>
    </location>
</feature>
<dbReference type="InterPro" id="IPR050469">
    <property type="entry name" value="Diguanylate_Cyclase"/>
</dbReference>
<comment type="catalytic activity">
    <reaction evidence="2">
        <text>2 GTP = 3',3'-c-di-GMP + 2 diphosphate</text>
        <dbReference type="Rhea" id="RHEA:24898"/>
        <dbReference type="ChEBI" id="CHEBI:33019"/>
        <dbReference type="ChEBI" id="CHEBI:37565"/>
        <dbReference type="ChEBI" id="CHEBI:58805"/>
        <dbReference type="EC" id="2.7.7.65"/>
    </reaction>
</comment>
<dbReference type="InterPro" id="IPR001789">
    <property type="entry name" value="Sig_transdc_resp-reg_receiver"/>
</dbReference>
<dbReference type="RefSeq" id="WP_236891289.1">
    <property type="nucleotide sequence ID" value="NZ_AP024488.1"/>
</dbReference>
<dbReference type="InterPro" id="IPR029787">
    <property type="entry name" value="Nucleotide_cyclase"/>
</dbReference>
<dbReference type="SUPFAM" id="SSF52172">
    <property type="entry name" value="CheY-like"/>
    <property type="match status" value="1"/>
</dbReference>
<reference evidence="6 7" key="1">
    <citation type="submission" date="2021-02" db="EMBL/GenBank/DDBJ databases">
        <title>Complete genome of Desulfoluna sp. strain ASN36.</title>
        <authorList>
            <person name="Takahashi A."/>
            <person name="Kojima H."/>
            <person name="Fukui M."/>
        </authorList>
    </citation>
    <scope>NUCLEOTIDE SEQUENCE [LARGE SCALE GENOMIC DNA]</scope>
    <source>
        <strain evidence="6 7">ASN36</strain>
    </source>
</reference>
<dbReference type="Proteomes" id="UP001320148">
    <property type="component" value="Chromosome"/>
</dbReference>
<sequence length="303" mass="34467">MSIKQRILVVDDERFNLTVLAELLKADYTVILAKSGEQALERAAKQTPDLILLDIMMPEMDGYQVLKALKMNPATREVPVIFITALRGEEDEEKGLLLGAVDYIAKPFHPAIVLARVKIHLKIMRQRRLLESIALLDGLTEIPNHRSFDERFTLEWQRAMRNKEPLSLGILDVDYFKQYNDTYGHGKGDKTLKAVAKTITRRLKRPADFTARYGGEEFVILMPRTDAEGARRVAETICKAIEDEQIDHCNSSVSQWLTVSIGGATVVPSQNESKRLLFDTADTMLYTAKENGRRQALWHDEIR</sequence>
<dbReference type="EMBL" id="AP024488">
    <property type="protein sequence ID" value="BCS94995.1"/>
    <property type="molecule type" value="Genomic_DNA"/>
</dbReference>
<dbReference type="CDD" id="cd19920">
    <property type="entry name" value="REC_PA4781-like"/>
    <property type="match status" value="1"/>
</dbReference>
<keyword evidence="7" id="KW-1185">Reference proteome</keyword>
<dbReference type="CDD" id="cd01949">
    <property type="entry name" value="GGDEF"/>
    <property type="match status" value="1"/>
</dbReference>
<dbReference type="InterPro" id="IPR011006">
    <property type="entry name" value="CheY-like_superfamily"/>
</dbReference>
<dbReference type="InterPro" id="IPR043128">
    <property type="entry name" value="Rev_trsase/Diguanyl_cyclase"/>
</dbReference>
<dbReference type="Gene3D" id="3.30.70.270">
    <property type="match status" value="1"/>
</dbReference>
<dbReference type="Gene3D" id="3.40.50.2300">
    <property type="match status" value="1"/>
</dbReference>
<dbReference type="NCBIfam" id="TIGR00254">
    <property type="entry name" value="GGDEF"/>
    <property type="match status" value="1"/>
</dbReference>
<name>A0ABM7PBG9_9BACT</name>
<dbReference type="Pfam" id="PF00990">
    <property type="entry name" value="GGDEF"/>
    <property type="match status" value="1"/>
</dbReference>
<evidence type="ECO:0000256" key="3">
    <source>
        <dbReference type="PROSITE-ProRule" id="PRU00169"/>
    </source>
</evidence>